<evidence type="ECO:0000313" key="1">
    <source>
        <dbReference type="EMBL" id="GGH64153.1"/>
    </source>
</evidence>
<keyword evidence="2" id="KW-1185">Reference proteome</keyword>
<organism evidence="1 2">
    <name type="scientific">Rothia aerolata</name>
    <dbReference type="NCBI Taxonomy" id="1812262"/>
    <lineage>
        <taxon>Bacteria</taxon>
        <taxon>Bacillati</taxon>
        <taxon>Actinomycetota</taxon>
        <taxon>Actinomycetes</taxon>
        <taxon>Micrococcales</taxon>
        <taxon>Micrococcaceae</taxon>
        <taxon>Rothia</taxon>
    </lineage>
</organism>
<evidence type="ECO:0008006" key="3">
    <source>
        <dbReference type="Google" id="ProtNLM"/>
    </source>
</evidence>
<dbReference type="Pfam" id="PF04134">
    <property type="entry name" value="DCC1-like"/>
    <property type="match status" value="1"/>
</dbReference>
<evidence type="ECO:0000313" key="2">
    <source>
        <dbReference type="Proteomes" id="UP000600171"/>
    </source>
</evidence>
<sequence length="122" mass="13051">MILFFDPDCGLCARAATFLGRLDLGVEIAPGWNEELLVHGVDFGRFARAIPLVLEGGQVCYGAVAIALALKTSGRRWVRCAGALMLAPGLRPVAEKVYRAVAENRWRLPGSTCTVSPSHGGK</sequence>
<gene>
    <name evidence="1" type="ORF">GCM10007359_16160</name>
</gene>
<proteinExistence type="predicted"/>
<dbReference type="InterPro" id="IPR007263">
    <property type="entry name" value="DCC1-like"/>
</dbReference>
<dbReference type="EMBL" id="BMDC01000003">
    <property type="protein sequence ID" value="GGH64153.1"/>
    <property type="molecule type" value="Genomic_DNA"/>
</dbReference>
<dbReference type="RefSeq" id="WP_188359875.1">
    <property type="nucleotide sequence ID" value="NZ_BMDC01000003.1"/>
</dbReference>
<protein>
    <recommendedName>
        <fullName evidence="3">DUF393 domain-containing protein</fullName>
    </recommendedName>
</protein>
<name>A0A917MU88_9MICC</name>
<comment type="caution">
    <text evidence="1">The sequence shown here is derived from an EMBL/GenBank/DDBJ whole genome shotgun (WGS) entry which is preliminary data.</text>
</comment>
<dbReference type="GO" id="GO:0015035">
    <property type="term" value="F:protein-disulfide reductase activity"/>
    <property type="evidence" value="ECO:0007669"/>
    <property type="project" value="InterPro"/>
</dbReference>
<dbReference type="Proteomes" id="UP000600171">
    <property type="component" value="Unassembled WGS sequence"/>
</dbReference>
<dbReference type="AlphaFoldDB" id="A0A917MU88"/>
<reference evidence="1 2" key="1">
    <citation type="journal article" date="2014" name="Int. J. Syst. Evol. Microbiol.">
        <title>Complete genome sequence of Corynebacterium casei LMG S-19264T (=DSM 44701T), isolated from a smear-ripened cheese.</title>
        <authorList>
            <consortium name="US DOE Joint Genome Institute (JGI-PGF)"/>
            <person name="Walter F."/>
            <person name="Albersmeier A."/>
            <person name="Kalinowski J."/>
            <person name="Ruckert C."/>
        </authorList>
    </citation>
    <scope>NUCLEOTIDE SEQUENCE [LARGE SCALE GENOMIC DNA]</scope>
    <source>
        <strain evidence="1 2">CCM 8669</strain>
    </source>
</reference>
<accession>A0A917MU88</accession>